<dbReference type="EMBL" id="CM004479">
    <property type="protein sequence ID" value="OCT70703.1"/>
    <property type="molecule type" value="Genomic_DNA"/>
</dbReference>
<gene>
    <name evidence="1" type="ORF">XELAEV_18037629mg</name>
</gene>
<sequence>MAGDVERLITTKLNISVMLTPAMTLLHIFPTDLERGEEFILHHMMFTARATIARMWKANTAPTMHQVLKDAQYSISMEELMDCDIKRAAQNTAIWRVWRRTQLLDLCRQTLSTQGSTVLSALSDCIVCIFVLFFSEQ</sequence>
<organism evidence="1 2">
    <name type="scientific">Xenopus laevis</name>
    <name type="common">African clawed frog</name>
    <dbReference type="NCBI Taxonomy" id="8355"/>
    <lineage>
        <taxon>Eukaryota</taxon>
        <taxon>Metazoa</taxon>
        <taxon>Chordata</taxon>
        <taxon>Craniata</taxon>
        <taxon>Vertebrata</taxon>
        <taxon>Euteleostomi</taxon>
        <taxon>Amphibia</taxon>
        <taxon>Batrachia</taxon>
        <taxon>Anura</taxon>
        <taxon>Pipoidea</taxon>
        <taxon>Pipidae</taxon>
        <taxon>Xenopodinae</taxon>
        <taxon>Xenopus</taxon>
        <taxon>Xenopus</taxon>
    </lineage>
</organism>
<dbReference type="AlphaFoldDB" id="A0A974CCM7"/>
<reference evidence="2" key="1">
    <citation type="journal article" date="2016" name="Nature">
        <title>Genome evolution in the allotetraploid frog Xenopus laevis.</title>
        <authorList>
            <person name="Session A.M."/>
            <person name="Uno Y."/>
            <person name="Kwon T."/>
            <person name="Chapman J.A."/>
            <person name="Toyoda A."/>
            <person name="Takahashi S."/>
            <person name="Fukui A."/>
            <person name="Hikosaka A."/>
            <person name="Suzuki A."/>
            <person name="Kondo M."/>
            <person name="van Heeringen S.J."/>
            <person name="Quigley I."/>
            <person name="Heinz S."/>
            <person name="Ogino H."/>
            <person name="Ochi H."/>
            <person name="Hellsten U."/>
            <person name="Lyons J.B."/>
            <person name="Simakov O."/>
            <person name="Putnam N."/>
            <person name="Stites J."/>
            <person name="Kuroki Y."/>
            <person name="Tanaka T."/>
            <person name="Michiue T."/>
            <person name="Watanabe M."/>
            <person name="Bogdanovic O."/>
            <person name="Lister R."/>
            <person name="Georgiou G."/>
            <person name="Paranjpe S.S."/>
            <person name="van Kruijsbergen I."/>
            <person name="Shu S."/>
            <person name="Carlson J."/>
            <person name="Kinoshita T."/>
            <person name="Ohta Y."/>
            <person name="Mawaribuchi S."/>
            <person name="Jenkins J."/>
            <person name="Grimwood J."/>
            <person name="Schmutz J."/>
            <person name="Mitros T."/>
            <person name="Mozaffari S.V."/>
            <person name="Suzuki Y."/>
            <person name="Haramoto Y."/>
            <person name="Yamamoto T.S."/>
            <person name="Takagi C."/>
            <person name="Heald R."/>
            <person name="Miller K."/>
            <person name="Haudenschild C."/>
            <person name="Kitzman J."/>
            <person name="Nakayama T."/>
            <person name="Izutsu Y."/>
            <person name="Robert J."/>
            <person name="Fortriede J."/>
            <person name="Burns K."/>
            <person name="Lotay V."/>
            <person name="Karimi K."/>
            <person name="Yasuoka Y."/>
            <person name="Dichmann D.S."/>
            <person name="Flajnik M.F."/>
            <person name="Houston D.W."/>
            <person name="Shendure J."/>
            <person name="DuPasquier L."/>
            <person name="Vize P.D."/>
            <person name="Zorn A.M."/>
            <person name="Ito M."/>
            <person name="Marcotte E.M."/>
            <person name="Wallingford J.B."/>
            <person name="Ito Y."/>
            <person name="Asashima M."/>
            <person name="Ueno N."/>
            <person name="Matsuda Y."/>
            <person name="Veenstra G.J."/>
            <person name="Fujiyama A."/>
            <person name="Harland R.M."/>
            <person name="Taira M."/>
            <person name="Rokhsar D.S."/>
        </authorList>
    </citation>
    <scope>NUCLEOTIDE SEQUENCE [LARGE SCALE GENOMIC DNA]</scope>
    <source>
        <strain evidence="2">J</strain>
    </source>
</reference>
<proteinExistence type="predicted"/>
<protein>
    <submittedName>
        <fullName evidence="1">Uncharacterized protein</fullName>
    </submittedName>
</protein>
<evidence type="ECO:0000313" key="2">
    <source>
        <dbReference type="Proteomes" id="UP000694892"/>
    </source>
</evidence>
<evidence type="ECO:0000313" key="1">
    <source>
        <dbReference type="EMBL" id="OCT70703.1"/>
    </source>
</evidence>
<name>A0A974CCM7_XENLA</name>
<accession>A0A974CCM7</accession>
<dbReference type="Proteomes" id="UP000694892">
    <property type="component" value="Chromosome 7S"/>
</dbReference>